<dbReference type="InterPro" id="IPR011990">
    <property type="entry name" value="TPR-like_helical_dom_sf"/>
</dbReference>
<reference evidence="11 12" key="1">
    <citation type="submission" date="2015-04" db="EMBL/GenBank/DDBJ databases">
        <title>Genome sequence of Kerstersia gyiorum CG1.</title>
        <authorList>
            <person name="Greninger A.L."/>
            <person name="Kozyreva V."/>
            <person name="Chaturvedi V."/>
        </authorList>
    </citation>
    <scope>NUCLEOTIDE SEQUENCE [LARGE SCALE GENOMIC DNA]</scope>
    <source>
        <strain evidence="11 12">CG1</strain>
    </source>
</reference>
<evidence type="ECO:0000256" key="6">
    <source>
        <dbReference type="ARBA" id="ARBA00023237"/>
    </source>
</evidence>
<evidence type="ECO:0008006" key="13">
    <source>
        <dbReference type="Google" id="ProtNLM"/>
    </source>
</evidence>
<evidence type="ECO:0000256" key="8">
    <source>
        <dbReference type="SAM" id="SignalP"/>
    </source>
</evidence>
<feature type="domain" description="Surface lipoprotein assembly modifier C-terminal" evidence="9">
    <location>
        <begin position="193"/>
        <end position="491"/>
    </location>
</feature>
<evidence type="ECO:0000256" key="7">
    <source>
        <dbReference type="ARBA" id="ARBA00023609"/>
    </source>
</evidence>
<dbReference type="AlphaFoldDB" id="A0A171KRX1"/>
<evidence type="ECO:0000259" key="10">
    <source>
        <dbReference type="Pfam" id="PF24575"/>
    </source>
</evidence>
<name>A0A171KRX1_9BURK</name>
<dbReference type="Pfam" id="PF04575">
    <property type="entry name" value="SlipAM"/>
    <property type="match status" value="1"/>
</dbReference>
<evidence type="ECO:0000256" key="3">
    <source>
        <dbReference type="ARBA" id="ARBA00022692"/>
    </source>
</evidence>
<dbReference type="EMBL" id="LBNE01000006">
    <property type="protein sequence ID" value="KKO71638.1"/>
    <property type="molecule type" value="Genomic_DNA"/>
</dbReference>
<feature type="chain" id="PRO_5007908642" description="Tetratricopeptide repeat protein" evidence="8">
    <location>
        <begin position="24"/>
        <end position="491"/>
    </location>
</feature>
<comment type="caution">
    <text evidence="11">The sequence shown here is derived from an EMBL/GenBank/DDBJ whole genome shotgun (WGS) entry which is preliminary data.</text>
</comment>
<gene>
    <name evidence="11" type="ORF">AAV32_10645</name>
</gene>
<dbReference type="InterPro" id="IPR007655">
    <property type="entry name" value="Slam_C"/>
</dbReference>
<keyword evidence="4 8" id="KW-0732">Signal</keyword>
<evidence type="ECO:0000256" key="4">
    <source>
        <dbReference type="ARBA" id="ARBA00022729"/>
    </source>
</evidence>
<keyword evidence="2" id="KW-1134">Transmembrane beta strand</keyword>
<dbReference type="GO" id="GO:0009279">
    <property type="term" value="C:cell outer membrane"/>
    <property type="evidence" value="ECO:0007669"/>
    <property type="project" value="UniProtKB-SubCell"/>
</dbReference>
<feature type="domain" description="Surface lipoprotein assembly modifier N-terminal TPR repeats region" evidence="10">
    <location>
        <begin position="74"/>
        <end position="164"/>
    </location>
</feature>
<evidence type="ECO:0000313" key="12">
    <source>
        <dbReference type="Proteomes" id="UP000078084"/>
    </source>
</evidence>
<dbReference type="SUPFAM" id="SSF48452">
    <property type="entry name" value="TPR-like"/>
    <property type="match status" value="1"/>
</dbReference>
<comment type="similarity">
    <text evidence="7">Belongs to the Slam family.</text>
</comment>
<proteinExistence type="inferred from homology"/>
<dbReference type="STRING" id="206506.AAV32_10645"/>
<dbReference type="Gene3D" id="1.25.40.10">
    <property type="entry name" value="Tetratricopeptide repeat domain"/>
    <property type="match status" value="1"/>
</dbReference>
<evidence type="ECO:0000256" key="1">
    <source>
        <dbReference type="ARBA" id="ARBA00004571"/>
    </source>
</evidence>
<accession>A0A171KRX1</accession>
<organism evidence="11 12">
    <name type="scientific">Kerstersia gyiorum</name>
    <dbReference type="NCBI Taxonomy" id="206506"/>
    <lineage>
        <taxon>Bacteria</taxon>
        <taxon>Pseudomonadati</taxon>
        <taxon>Pseudomonadota</taxon>
        <taxon>Betaproteobacteria</taxon>
        <taxon>Burkholderiales</taxon>
        <taxon>Alcaligenaceae</taxon>
        <taxon>Kerstersia</taxon>
    </lineage>
</organism>
<comment type="subcellular location">
    <subcellularLocation>
        <location evidence="1">Cell outer membrane</location>
        <topology evidence="1">Multi-pass membrane protein</topology>
    </subcellularLocation>
</comment>
<feature type="signal peptide" evidence="8">
    <location>
        <begin position="1"/>
        <end position="23"/>
    </location>
</feature>
<dbReference type="InterPro" id="IPR057556">
    <property type="entry name" value="TPR_Slam"/>
</dbReference>
<keyword evidence="6" id="KW-0998">Cell outer membrane</keyword>
<keyword evidence="5" id="KW-0472">Membrane</keyword>
<evidence type="ECO:0000256" key="2">
    <source>
        <dbReference type="ARBA" id="ARBA00022452"/>
    </source>
</evidence>
<evidence type="ECO:0000259" key="9">
    <source>
        <dbReference type="Pfam" id="PF04575"/>
    </source>
</evidence>
<evidence type="ECO:0000313" key="11">
    <source>
        <dbReference type="EMBL" id="KKO71638.1"/>
    </source>
</evidence>
<keyword evidence="3" id="KW-0812">Transmembrane</keyword>
<dbReference type="Pfam" id="PF24575">
    <property type="entry name" value="TPR_Slam"/>
    <property type="match status" value="1"/>
</dbReference>
<dbReference type="Proteomes" id="UP000078084">
    <property type="component" value="Unassembled WGS sequence"/>
</dbReference>
<evidence type="ECO:0000256" key="5">
    <source>
        <dbReference type="ARBA" id="ARBA00023136"/>
    </source>
</evidence>
<dbReference type="OrthoDB" id="7525402at2"/>
<dbReference type="RefSeq" id="WP_068371465.1">
    <property type="nucleotide sequence ID" value="NZ_CP033936.1"/>
</dbReference>
<protein>
    <recommendedName>
        <fullName evidence="13">Tetratricopeptide repeat protein</fullName>
    </recommendedName>
</protein>
<sequence length="491" mass="56353">MTRPLPKLFLACILACPYFSACADDDDTRFLLNTTQQQLRVEQQRDWVHADTPAGERRLVIEGQEYRVAEDAAGLALGIFYAINLQQWDKVEEFLSKYRLLAASRPEVIWLAEGLHARAQGDTATALERLRRAKLAAPGDTRIRLELARLYAEDYQSHEAIEQFEAVRAEDIPPETRHTIDTYIAAVAQRNHWHGSLSIGGGYSNNINQANGAQRCVVQILQQCFVTESLPAPVASSFLNYQLSLQKRIALGGHHNLLLRPLLYGTRYHKEDSQSTFLKDSSDNTTVLYAGYNYKNASTEFSVSPYFEHYYRGTHTHYTAPGLELSLSHDLNRRWTLNAQANSKRYHYSDAEKLYFSDYTQSSAGLGASFQLSATGSLFAGVDWTRRRYPWAAASSKDQAWRIGLFKYFDNGFYLNAMALYRDSRYDERTFLSDNPRKDIQKMLIATLGMPRWRIGSIYPEIRFKRLINDSNIIHYQYRQSEASLNFKYIF</sequence>
<keyword evidence="12" id="KW-1185">Reference proteome</keyword>